<dbReference type="AlphaFoldDB" id="X1RJT5"/>
<evidence type="ECO:0000256" key="2">
    <source>
        <dbReference type="ARBA" id="ARBA00022980"/>
    </source>
</evidence>
<feature type="domain" description="Small ribosomal subunit protein uS10" evidence="5">
    <location>
        <begin position="12"/>
        <end position="106"/>
    </location>
</feature>
<dbReference type="SUPFAM" id="SSF54999">
    <property type="entry name" value="Ribosomal protein S10"/>
    <property type="match status" value="1"/>
</dbReference>
<dbReference type="InterPro" id="IPR036838">
    <property type="entry name" value="Ribosomal_uS10_dom_sf"/>
</dbReference>
<dbReference type="InterPro" id="IPR001848">
    <property type="entry name" value="Ribosomal_uS10"/>
</dbReference>
<dbReference type="GO" id="GO:0015935">
    <property type="term" value="C:small ribosomal subunit"/>
    <property type="evidence" value="ECO:0007669"/>
    <property type="project" value="InterPro"/>
</dbReference>
<dbReference type="SMART" id="SM01403">
    <property type="entry name" value="Ribosomal_S10"/>
    <property type="match status" value="1"/>
</dbReference>
<dbReference type="EMBL" id="BARW01013540">
    <property type="protein sequence ID" value="GAI80992.1"/>
    <property type="molecule type" value="Genomic_DNA"/>
</dbReference>
<dbReference type="InterPro" id="IPR005729">
    <property type="entry name" value="Ribosomal_uS10_euk/arc"/>
</dbReference>
<dbReference type="NCBIfam" id="TIGR01046">
    <property type="entry name" value="uS10_euk_arch"/>
    <property type="match status" value="1"/>
</dbReference>
<comment type="caution">
    <text evidence="6">The sequence shown here is derived from an EMBL/GenBank/DDBJ whole genome shotgun (WGS) entry which is preliminary data.</text>
</comment>
<evidence type="ECO:0000313" key="6">
    <source>
        <dbReference type="EMBL" id="GAI80992.1"/>
    </source>
</evidence>
<keyword evidence="2" id="KW-0689">Ribosomal protein</keyword>
<reference evidence="6" key="1">
    <citation type="journal article" date="2014" name="Front. Microbiol.">
        <title>High frequency of phylogenetically diverse reductive dehalogenase-homologous genes in deep subseafloor sedimentary metagenomes.</title>
        <authorList>
            <person name="Kawai M."/>
            <person name="Futagami T."/>
            <person name="Toyoda A."/>
            <person name="Takaki Y."/>
            <person name="Nishi S."/>
            <person name="Hori S."/>
            <person name="Arai W."/>
            <person name="Tsubouchi T."/>
            <person name="Morono Y."/>
            <person name="Uchiyama I."/>
            <person name="Ito T."/>
            <person name="Fujiyama A."/>
            <person name="Inagaki F."/>
            <person name="Takami H."/>
        </authorList>
    </citation>
    <scope>NUCLEOTIDE SEQUENCE</scope>
    <source>
        <strain evidence="6">Expedition CK06-06</strain>
    </source>
</reference>
<protein>
    <recommendedName>
        <fullName evidence="4">Small ribosomal subunit protein uS10</fullName>
    </recommendedName>
</protein>
<dbReference type="PRINTS" id="PR00971">
    <property type="entry name" value="RIBOSOMALS10"/>
</dbReference>
<evidence type="ECO:0000256" key="4">
    <source>
        <dbReference type="ARBA" id="ARBA00035162"/>
    </source>
</evidence>
<dbReference type="FunFam" id="3.30.70.600:FF:000004">
    <property type="entry name" value="30S ribosomal protein S10"/>
    <property type="match status" value="1"/>
</dbReference>
<evidence type="ECO:0000259" key="5">
    <source>
        <dbReference type="SMART" id="SM01403"/>
    </source>
</evidence>
<evidence type="ECO:0000256" key="1">
    <source>
        <dbReference type="ARBA" id="ARBA00007102"/>
    </source>
</evidence>
<dbReference type="InterPro" id="IPR018268">
    <property type="entry name" value="Ribosomal_uS10_CS"/>
</dbReference>
<dbReference type="GO" id="GO:0003735">
    <property type="term" value="F:structural constituent of ribosome"/>
    <property type="evidence" value="ECO:0007669"/>
    <property type="project" value="InterPro"/>
</dbReference>
<dbReference type="InterPro" id="IPR027486">
    <property type="entry name" value="Ribosomal_uS10_dom"/>
</dbReference>
<dbReference type="NCBIfam" id="TIGR01049">
    <property type="entry name" value="rpsJ_bact"/>
    <property type="match status" value="1"/>
</dbReference>
<dbReference type="GO" id="GO:0003723">
    <property type="term" value="F:RNA binding"/>
    <property type="evidence" value="ECO:0007669"/>
    <property type="project" value="InterPro"/>
</dbReference>
<feature type="non-terminal residue" evidence="6">
    <location>
        <position position="1"/>
    </location>
</feature>
<keyword evidence="3" id="KW-0687">Ribonucleoprotein</keyword>
<organism evidence="6">
    <name type="scientific">marine sediment metagenome</name>
    <dbReference type="NCBI Taxonomy" id="412755"/>
    <lineage>
        <taxon>unclassified sequences</taxon>
        <taxon>metagenomes</taxon>
        <taxon>ecological metagenomes</taxon>
    </lineage>
</organism>
<evidence type="ECO:0000256" key="3">
    <source>
        <dbReference type="ARBA" id="ARBA00023274"/>
    </source>
</evidence>
<dbReference type="Gene3D" id="3.30.70.600">
    <property type="entry name" value="Ribosomal protein S10 domain"/>
    <property type="match status" value="1"/>
</dbReference>
<dbReference type="GO" id="GO:0006412">
    <property type="term" value="P:translation"/>
    <property type="evidence" value="ECO:0007669"/>
    <property type="project" value="InterPro"/>
</dbReference>
<comment type="similarity">
    <text evidence="1">Belongs to the universal ribosomal protein uS10 family.</text>
</comment>
<dbReference type="Pfam" id="PF00338">
    <property type="entry name" value="Ribosomal_S10"/>
    <property type="match status" value="1"/>
</dbReference>
<accession>X1RJT5</accession>
<dbReference type="HAMAP" id="MF_00508">
    <property type="entry name" value="Ribosomal_uS10"/>
    <property type="match status" value="1"/>
</dbReference>
<sequence>PNSDISIMPKVRIKLNSTDIKMLNDICNSIEEIAKKSGIIIHGPVPLPTKKLKVTTRKSPCGDGTATFDRFEMRIHKRLIDLPANEKVLRHIMRMNIPKNVNIKIEMKD</sequence>
<name>X1RJT5_9ZZZZ</name>
<dbReference type="PROSITE" id="PS00361">
    <property type="entry name" value="RIBOSOMAL_S10"/>
    <property type="match status" value="1"/>
</dbReference>
<proteinExistence type="inferred from homology"/>
<dbReference type="PANTHER" id="PTHR11700">
    <property type="entry name" value="30S RIBOSOMAL PROTEIN S10 FAMILY MEMBER"/>
    <property type="match status" value="1"/>
</dbReference>
<gene>
    <name evidence="6" type="ORF">S12H4_24739</name>
</gene>